<keyword evidence="2" id="KW-1185">Reference proteome</keyword>
<dbReference type="EMBL" id="CANHGI010000006">
    <property type="protein sequence ID" value="CAI5454930.1"/>
    <property type="molecule type" value="Genomic_DNA"/>
</dbReference>
<dbReference type="Proteomes" id="UP001152747">
    <property type="component" value="Unassembled WGS sequence"/>
</dbReference>
<organism evidence="1 2">
    <name type="scientific">Caenorhabditis angaria</name>
    <dbReference type="NCBI Taxonomy" id="860376"/>
    <lineage>
        <taxon>Eukaryota</taxon>
        <taxon>Metazoa</taxon>
        <taxon>Ecdysozoa</taxon>
        <taxon>Nematoda</taxon>
        <taxon>Chromadorea</taxon>
        <taxon>Rhabditida</taxon>
        <taxon>Rhabditina</taxon>
        <taxon>Rhabditomorpha</taxon>
        <taxon>Rhabditoidea</taxon>
        <taxon>Rhabditidae</taxon>
        <taxon>Peloderinae</taxon>
        <taxon>Caenorhabditis</taxon>
    </lineage>
</organism>
<protein>
    <submittedName>
        <fullName evidence="1">Uncharacterized protein</fullName>
    </submittedName>
</protein>
<reference evidence="1" key="1">
    <citation type="submission" date="2022-11" db="EMBL/GenBank/DDBJ databases">
        <authorList>
            <person name="Kikuchi T."/>
        </authorList>
    </citation>
    <scope>NUCLEOTIDE SEQUENCE</scope>
    <source>
        <strain evidence="1">PS1010</strain>
    </source>
</reference>
<evidence type="ECO:0000313" key="1">
    <source>
        <dbReference type="EMBL" id="CAI5454930.1"/>
    </source>
</evidence>
<proteinExistence type="predicted"/>
<accession>A0A9P1N9R1</accession>
<evidence type="ECO:0000313" key="2">
    <source>
        <dbReference type="Proteomes" id="UP001152747"/>
    </source>
</evidence>
<dbReference type="AlphaFoldDB" id="A0A9P1N9R1"/>
<gene>
    <name evidence="1" type="ORF">CAMP_LOCUS17567</name>
</gene>
<comment type="caution">
    <text evidence="1">The sequence shown here is derived from an EMBL/GenBank/DDBJ whole genome shotgun (WGS) entry which is preliminary data.</text>
</comment>
<name>A0A9P1N9R1_9PELO</name>
<sequence>MSSIDESAQSQLGKCLRAIQMFFTRFCHNRVEQNQPVEIVVPTENLERRQSEAAQSNDFCDIDRAHVLNLLTLSEDRLAYYFKFSTTNSVEDAQRVLSDLPRTV</sequence>